<keyword evidence="5" id="KW-1185">Reference proteome</keyword>
<sequence length="276" mass="29619">MDSAASPSPPPTSASQSSAQQPDERVFLAFDTYPWSKDTKFLTLLSTLTKSPITPDEHKIRFARSAYFTRVIGIPVSVPEYTAWLANHPDHPSPDPSLLASLLDPAASEKESEPSQAEEDSSRPAWQAAAPKAELYIDRSGEASTADQSSADGPAYPSRFAELIRCIKEGLPVPGVREIPETIVRDPSTKPFGTRGPAPRKPWEKAMVDAQSESVPPALGADEVNTSFATPAIDQEFPPLDSEQKSSSGTSTEDRKGNGPGLPDVESLNLESESST</sequence>
<dbReference type="VEuPathDB" id="FungiDB:jhhlp_004343"/>
<dbReference type="Proteomes" id="UP000233524">
    <property type="component" value="Unassembled WGS sequence"/>
</dbReference>
<dbReference type="Pfam" id="PF17733">
    <property type="entry name" value="KPWE_dom"/>
    <property type="match status" value="1"/>
</dbReference>
<dbReference type="InterPro" id="IPR058841">
    <property type="entry name" value="HTH_76"/>
</dbReference>
<dbReference type="PANTHER" id="PTHR36855">
    <property type="entry name" value="CHROMOSOME 10, WHOLE GENOME SHOTGUN SEQUENCE"/>
    <property type="match status" value="1"/>
</dbReference>
<feature type="region of interest" description="Disordered" evidence="1">
    <location>
        <begin position="1"/>
        <end position="23"/>
    </location>
</feature>
<proteinExistence type="predicted"/>
<organism evidence="4 5">
    <name type="scientific">Lomentospora prolificans</name>
    <dbReference type="NCBI Taxonomy" id="41688"/>
    <lineage>
        <taxon>Eukaryota</taxon>
        <taxon>Fungi</taxon>
        <taxon>Dikarya</taxon>
        <taxon>Ascomycota</taxon>
        <taxon>Pezizomycotina</taxon>
        <taxon>Sordariomycetes</taxon>
        <taxon>Hypocreomycetidae</taxon>
        <taxon>Microascales</taxon>
        <taxon>Microascaceae</taxon>
        <taxon>Lomentospora</taxon>
    </lineage>
</organism>
<dbReference type="OrthoDB" id="9936937at2759"/>
<dbReference type="Pfam" id="PF25871">
    <property type="entry name" value="HTH_76"/>
    <property type="match status" value="1"/>
</dbReference>
<dbReference type="PANTHER" id="PTHR36855:SF1">
    <property type="entry name" value="PEROXISOME MEMBRANE ANCHOR PROTEIN PEX14P N-TERMINAL DOMAIN-CONTAINING PROTEIN"/>
    <property type="match status" value="1"/>
</dbReference>
<reference evidence="4 5" key="1">
    <citation type="journal article" date="2017" name="G3 (Bethesda)">
        <title>First Draft Genome Sequence of the Pathogenic Fungus Lomentospora prolificans (Formerly Scedosporium prolificans).</title>
        <authorList>
            <person name="Luo R."/>
            <person name="Zimin A."/>
            <person name="Workman R."/>
            <person name="Fan Y."/>
            <person name="Pertea G."/>
            <person name="Grossman N."/>
            <person name="Wear M.P."/>
            <person name="Jia B."/>
            <person name="Miller H."/>
            <person name="Casadevall A."/>
            <person name="Timp W."/>
            <person name="Zhang S.X."/>
            <person name="Salzberg S.L."/>
        </authorList>
    </citation>
    <scope>NUCLEOTIDE SEQUENCE [LARGE SCALE GENOMIC DNA]</scope>
    <source>
        <strain evidence="4 5">JHH-5317</strain>
    </source>
</reference>
<evidence type="ECO:0000313" key="4">
    <source>
        <dbReference type="EMBL" id="PKS09722.1"/>
    </source>
</evidence>
<feature type="region of interest" description="Disordered" evidence="1">
    <location>
        <begin position="105"/>
        <end position="129"/>
    </location>
</feature>
<evidence type="ECO:0000259" key="2">
    <source>
        <dbReference type="Pfam" id="PF17733"/>
    </source>
</evidence>
<dbReference type="AlphaFoldDB" id="A0A2N3NBG9"/>
<feature type="domain" description="PEX14-like helix-turn-helix" evidence="3">
    <location>
        <begin position="24"/>
        <end position="89"/>
    </location>
</feature>
<comment type="caution">
    <text evidence="4">The sequence shown here is derived from an EMBL/GenBank/DDBJ whole genome shotgun (WGS) entry which is preliminary data.</text>
</comment>
<feature type="domain" description="Peroxisomal membrane protein PEX14-like KPWE" evidence="2">
    <location>
        <begin position="156"/>
        <end position="205"/>
    </location>
</feature>
<evidence type="ECO:0000259" key="3">
    <source>
        <dbReference type="Pfam" id="PF25871"/>
    </source>
</evidence>
<name>A0A2N3NBG9_9PEZI</name>
<dbReference type="InParanoid" id="A0A2N3NBG9"/>
<dbReference type="InterPro" id="IPR040554">
    <property type="entry name" value="KPWE_PEX14_dom"/>
</dbReference>
<evidence type="ECO:0000256" key="1">
    <source>
        <dbReference type="SAM" id="MobiDB-lite"/>
    </source>
</evidence>
<feature type="region of interest" description="Disordered" evidence="1">
    <location>
        <begin position="185"/>
        <end position="276"/>
    </location>
</feature>
<dbReference type="EMBL" id="NLAX01000010">
    <property type="protein sequence ID" value="PKS09722.1"/>
    <property type="molecule type" value="Genomic_DNA"/>
</dbReference>
<dbReference type="STRING" id="41688.A0A2N3NBG9"/>
<accession>A0A2N3NBG9</accession>
<protein>
    <submittedName>
        <fullName evidence="4">Uncharacterized protein</fullName>
    </submittedName>
</protein>
<evidence type="ECO:0000313" key="5">
    <source>
        <dbReference type="Proteomes" id="UP000233524"/>
    </source>
</evidence>
<gene>
    <name evidence="4" type="ORF">jhhlp_004343</name>
</gene>